<proteinExistence type="inferred from homology"/>
<evidence type="ECO:0000259" key="6">
    <source>
        <dbReference type="PROSITE" id="PS51387"/>
    </source>
</evidence>
<dbReference type="InterPro" id="IPR016170">
    <property type="entry name" value="Cytok_DH_C_sf"/>
</dbReference>
<dbReference type="GO" id="GO:0009690">
    <property type="term" value="P:cytokinin metabolic process"/>
    <property type="evidence" value="ECO:0007669"/>
    <property type="project" value="InterPro"/>
</dbReference>
<evidence type="ECO:0000256" key="4">
    <source>
        <dbReference type="ARBA" id="ARBA00022827"/>
    </source>
</evidence>
<keyword evidence="8" id="KW-1185">Reference proteome</keyword>
<name>A0A7D7R079_9NOSO</name>
<dbReference type="Proteomes" id="UP000514713">
    <property type="component" value="Chromosome"/>
</dbReference>
<dbReference type="Pfam" id="PF09265">
    <property type="entry name" value="Cytokin-bind"/>
    <property type="match status" value="1"/>
</dbReference>
<dbReference type="InterPro" id="IPR016164">
    <property type="entry name" value="FAD-linked_Oxase-like_C"/>
</dbReference>
<gene>
    <name evidence="7" type="ORF">HUN01_04280</name>
</gene>
<dbReference type="EMBL" id="CP054698">
    <property type="protein sequence ID" value="QMS86826.1"/>
    <property type="molecule type" value="Genomic_DNA"/>
</dbReference>
<keyword evidence="5" id="KW-0560">Oxidoreductase</keyword>
<evidence type="ECO:0000313" key="8">
    <source>
        <dbReference type="Proteomes" id="UP000514713"/>
    </source>
</evidence>
<dbReference type="SUPFAM" id="SSF56176">
    <property type="entry name" value="FAD-binding/transporter-associated domain-like"/>
    <property type="match status" value="1"/>
</dbReference>
<comment type="similarity">
    <text evidence="2">Belongs to the oxygen-dependent FAD-linked oxidoreductase family.</text>
</comment>
<dbReference type="InterPro" id="IPR016166">
    <property type="entry name" value="FAD-bd_PCMH"/>
</dbReference>
<dbReference type="InterPro" id="IPR015345">
    <property type="entry name" value="Cytokinin_DH_FAD/cytokin-bd"/>
</dbReference>
<dbReference type="Pfam" id="PF01565">
    <property type="entry name" value="FAD_binding_4"/>
    <property type="match status" value="1"/>
</dbReference>
<feature type="domain" description="FAD-binding PCMH-type" evidence="6">
    <location>
        <begin position="34"/>
        <end position="206"/>
    </location>
</feature>
<evidence type="ECO:0000313" key="7">
    <source>
        <dbReference type="EMBL" id="QMS86826.1"/>
    </source>
</evidence>
<keyword evidence="3" id="KW-0285">Flavoprotein</keyword>
<keyword evidence="4" id="KW-0274">FAD</keyword>
<dbReference type="RefSeq" id="WP_181930232.1">
    <property type="nucleotide sequence ID" value="NZ_CP054698.1"/>
</dbReference>
<dbReference type="InterPro" id="IPR016169">
    <property type="entry name" value="FAD-bd_PCMH_sub2"/>
</dbReference>
<dbReference type="PROSITE" id="PS51387">
    <property type="entry name" value="FAD_PCMH"/>
    <property type="match status" value="1"/>
</dbReference>
<dbReference type="InterPro" id="IPR016167">
    <property type="entry name" value="FAD-bd_PCMH_sub1"/>
</dbReference>
<dbReference type="InterPro" id="IPR036318">
    <property type="entry name" value="FAD-bd_PCMH-like_sf"/>
</dbReference>
<reference evidence="8" key="1">
    <citation type="submission" date="2020-06" db="EMBL/GenBank/DDBJ databases">
        <title>Nostoc edaphicum CCNP1411 genome.</title>
        <authorList>
            <person name="Fidor A."/>
            <person name="Grabski M."/>
            <person name="Gawor J."/>
            <person name="Gromadka R."/>
            <person name="Wegrzyn G."/>
            <person name="Mazur-Marzec H."/>
        </authorList>
    </citation>
    <scope>NUCLEOTIDE SEQUENCE [LARGE SCALE GENOMIC DNA]</scope>
    <source>
        <strain evidence="8">CCNP1411</strain>
    </source>
</reference>
<dbReference type="GO" id="GO:0019139">
    <property type="term" value="F:cytokinin dehydrogenase activity"/>
    <property type="evidence" value="ECO:0007669"/>
    <property type="project" value="InterPro"/>
</dbReference>
<evidence type="ECO:0000256" key="1">
    <source>
        <dbReference type="ARBA" id="ARBA00001974"/>
    </source>
</evidence>
<dbReference type="Gene3D" id="3.30.43.10">
    <property type="entry name" value="Uridine Diphospho-n-acetylenolpyruvylglucosamine Reductase, domain 2"/>
    <property type="match status" value="2"/>
</dbReference>
<dbReference type="InterPro" id="IPR006094">
    <property type="entry name" value="Oxid_FAD_bind_N"/>
</dbReference>
<dbReference type="AlphaFoldDB" id="A0A7D7R079"/>
<accession>A0A7D7R079</accession>
<evidence type="ECO:0000256" key="2">
    <source>
        <dbReference type="ARBA" id="ARBA00005466"/>
    </source>
</evidence>
<dbReference type="SUPFAM" id="SSF55103">
    <property type="entry name" value="FAD-linked oxidases, C-terminal domain"/>
    <property type="match status" value="1"/>
</dbReference>
<evidence type="ECO:0000256" key="3">
    <source>
        <dbReference type="ARBA" id="ARBA00022630"/>
    </source>
</evidence>
<comment type="cofactor">
    <cofactor evidence="1">
        <name>FAD</name>
        <dbReference type="ChEBI" id="CHEBI:57692"/>
    </cofactor>
</comment>
<organism evidence="7 8">
    <name type="scientific">Nostoc edaphicum CCNP1411</name>
    <dbReference type="NCBI Taxonomy" id="1472755"/>
    <lineage>
        <taxon>Bacteria</taxon>
        <taxon>Bacillati</taxon>
        <taxon>Cyanobacteriota</taxon>
        <taxon>Cyanophyceae</taxon>
        <taxon>Nostocales</taxon>
        <taxon>Nostocaceae</taxon>
        <taxon>Nostoc</taxon>
    </lineage>
</organism>
<sequence length="483" mass="53803">MNGIVQDLKHLIAGEVSNASEILTEVSEDFGGIFQKSPQVVVTPQNANDIAQTVKYAAQKGLVVSSRAAGHSLGGQSLNEDGIVLNMRNLDKIREIQKDQLWFKADAGTSWNQVIDACIPDGLVPPVLTNYFGVSVGGTHSAGGIGAASFRYGNQADNCLGVEVVTAEGDILWCSPEENSELFNHVLCGYGQFGIITQVQHKLKVYPSQTRTYLLFYDNLDALLDDKRVLVTEQRVDHLVSFPVPCLQGVSRATGIMQPLIQWFYTLRITVEANSIEAIDDKEILAGLNFYRHIHTEDLGFAQFIEPMIQVDSKDIAHPWMDVFLPASSAKNYIETALKQLPSFLDISKAQMGCFCLVNRNNKMPMFRLPQEEELIIGFGIYPSIPKSQVQPILAELKKLSNLSLEMGGKRYLTCWIDFTIQQWQSQFGDYWPKVNQIKSKYDPKGIFNSGFFEYEQIAHPAIAPQENVRFVENVATKSAIAV</sequence>
<dbReference type="InterPro" id="IPR050432">
    <property type="entry name" value="FAD-linked_Oxidoreductases_BP"/>
</dbReference>
<dbReference type="PANTHER" id="PTHR13878">
    <property type="entry name" value="GULONOLACTONE OXIDASE"/>
    <property type="match status" value="1"/>
</dbReference>
<dbReference type="Gene3D" id="3.30.465.10">
    <property type="match status" value="1"/>
</dbReference>
<evidence type="ECO:0000256" key="5">
    <source>
        <dbReference type="ARBA" id="ARBA00023002"/>
    </source>
</evidence>
<dbReference type="GO" id="GO:0071949">
    <property type="term" value="F:FAD binding"/>
    <property type="evidence" value="ECO:0007669"/>
    <property type="project" value="InterPro"/>
</dbReference>
<protein>
    <submittedName>
        <fullName evidence="7">FAD-binding protein</fullName>
    </submittedName>
</protein>
<dbReference type="KEGG" id="ned:HUN01_04280"/>
<dbReference type="Gene3D" id="3.40.462.10">
    <property type="entry name" value="FAD-linked oxidases, C-terminal domain"/>
    <property type="match status" value="1"/>
</dbReference>
<dbReference type="PANTHER" id="PTHR13878:SF53">
    <property type="entry name" value="CYTOKININ DEHYDROGENASE 6"/>
    <property type="match status" value="1"/>
</dbReference>